<dbReference type="InterPro" id="IPR005829">
    <property type="entry name" value="Sugar_transporter_CS"/>
</dbReference>
<dbReference type="PANTHER" id="PTHR23517:SF2">
    <property type="entry name" value="MULTIDRUG RESISTANCE PROTEIN MDTH"/>
    <property type="match status" value="1"/>
</dbReference>
<evidence type="ECO:0000256" key="4">
    <source>
        <dbReference type="ARBA" id="ARBA00022692"/>
    </source>
</evidence>
<feature type="transmembrane region" description="Helical" evidence="7">
    <location>
        <begin position="359"/>
        <end position="378"/>
    </location>
</feature>
<feature type="transmembrane region" description="Helical" evidence="7">
    <location>
        <begin position="262"/>
        <end position="281"/>
    </location>
</feature>
<keyword evidence="10" id="KW-1185">Reference proteome</keyword>
<dbReference type="InterPro" id="IPR050171">
    <property type="entry name" value="MFS_Transporters"/>
</dbReference>
<feature type="transmembrane region" description="Helical" evidence="7">
    <location>
        <begin position="287"/>
        <end position="310"/>
    </location>
</feature>
<evidence type="ECO:0000256" key="6">
    <source>
        <dbReference type="ARBA" id="ARBA00023136"/>
    </source>
</evidence>
<evidence type="ECO:0000256" key="7">
    <source>
        <dbReference type="SAM" id="Phobius"/>
    </source>
</evidence>
<dbReference type="InterPro" id="IPR036259">
    <property type="entry name" value="MFS_trans_sf"/>
</dbReference>
<evidence type="ECO:0000256" key="5">
    <source>
        <dbReference type="ARBA" id="ARBA00022989"/>
    </source>
</evidence>
<accession>A0ABS7C714</accession>
<dbReference type="InterPro" id="IPR020846">
    <property type="entry name" value="MFS_dom"/>
</dbReference>
<dbReference type="PROSITE" id="PS00217">
    <property type="entry name" value="SUGAR_TRANSPORT_2"/>
    <property type="match status" value="1"/>
</dbReference>
<dbReference type="RefSeq" id="WP_210046753.1">
    <property type="nucleotide sequence ID" value="NZ_JBHLVU010000039.1"/>
</dbReference>
<evidence type="ECO:0000313" key="9">
    <source>
        <dbReference type="EMBL" id="MBW7456720.1"/>
    </source>
</evidence>
<feature type="transmembrane region" description="Helical" evidence="7">
    <location>
        <begin position="161"/>
        <end position="179"/>
    </location>
</feature>
<evidence type="ECO:0000256" key="3">
    <source>
        <dbReference type="ARBA" id="ARBA00022475"/>
    </source>
</evidence>
<feature type="transmembrane region" description="Helical" evidence="7">
    <location>
        <begin position="130"/>
        <end position="155"/>
    </location>
</feature>
<feature type="transmembrane region" description="Helical" evidence="7">
    <location>
        <begin position="39"/>
        <end position="60"/>
    </location>
</feature>
<comment type="subcellular location">
    <subcellularLocation>
        <location evidence="1">Cell membrane</location>
        <topology evidence="1">Multi-pass membrane protein</topology>
    </subcellularLocation>
</comment>
<keyword evidence="4 7" id="KW-0812">Transmembrane</keyword>
<dbReference type="CDD" id="cd17473">
    <property type="entry name" value="MFS_arabinose_efflux_permease_like"/>
    <property type="match status" value="1"/>
</dbReference>
<dbReference type="InterPro" id="IPR011701">
    <property type="entry name" value="MFS"/>
</dbReference>
<evidence type="ECO:0000259" key="8">
    <source>
        <dbReference type="PROSITE" id="PS50850"/>
    </source>
</evidence>
<protein>
    <submittedName>
        <fullName evidence="9">MFS transporter</fullName>
    </submittedName>
</protein>
<feature type="transmembrane region" description="Helical" evidence="7">
    <location>
        <begin position="72"/>
        <end position="90"/>
    </location>
</feature>
<organism evidence="9 10">
    <name type="scientific">Paenibacillus sepulcri</name>
    <dbReference type="NCBI Taxonomy" id="359917"/>
    <lineage>
        <taxon>Bacteria</taxon>
        <taxon>Bacillati</taxon>
        <taxon>Bacillota</taxon>
        <taxon>Bacilli</taxon>
        <taxon>Bacillales</taxon>
        <taxon>Paenibacillaceae</taxon>
        <taxon>Paenibacillus</taxon>
    </lineage>
</organism>
<dbReference type="Gene3D" id="1.20.1250.20">
    <property type="entry name" value="MFS general substrate transporter like domains"/>
    <property type="match status" value="1"/>
</dbReference>
<feature type="transmembrane region" description="Helical" evidence="7">
    <location>
        <begin position="200"/>
        <end position="219"/>
    </location>
</feature>
<dbReference type="PROSITE" id="PS50850">
    <property type="entry name" value="MFS"/>
    <property type="match status" value="1"/>
</dbReference>
<evidence type="ECO:0000256" key="1">
    <source>
        <dbReference type="ARBA" id="ARBA00004651"/>
    </source>
</evidence>
<evidence type="ECO:0000256" key="2">
    <source>
        <dbReference type="ARBA" id="ARBA00022448"/>
    </source>
</evidence>
<feature type="transmembrane region" description="Helical" evidence="7">
    <location>
        <begin position="322"/>
        <end position="344"/>
    </location>
</feature>
<dbReference type="Pfam" id="PF07690">
    <property type="entry name" value="MFS_1"/>
    <property type="match status" value="1"/>
</dbReference>
<proteinExistence type="predicted"/>
<dbReference type="PANTHER" id="PTHR23517">
    <property type="entry name" value="RESISTANCE PROTEIN MDTM, PUTATIVE-RELATED-RELATED"/>
    <property type="match status" value="1"/>
</dbReference>
<feature type="domain" description="Major facilitator superfamily (MFS) profile" evidence="8">
    <location>
        <begin position="1"/>
        <end position="382"/>
    </location>
</feature>
<keyword evidence="2" id="KW-0813">Transport</keyword>
<feature type="transmembrane region" description="Helical" evidence="7">
    <location>
        <begin position="96"/>
        <end position="118"/>
    </location>
</feature>
<evidence type="ECO:0000313" key="10">
    <source>
        <dbReference type="Proteomes" id="UP001519887"/>
    </source>
</evidence>
<dbReference type="EMBL" id="JAHZIK010000648">
    <property type="protein sequence ID" value="MBW7456720.1"/>
    <property type="molecule type" value="Genomic_DNA"/>
</dbReference>
<dbReference type="Proteomes" id="UP001519887">
    <property type="component" value="Unassembled WGS sequence"/>
</dbReference>
<keyword evidence="5 7" id="KW-1133">Transmembrane helix</keyword>
<keyword evidence="3" id="KW-1003">Cell membrane</keyword>
<dbReference type="SUPFAM" id="SSF103473">
    <property type="entry name" value="MFS general substrate transporter"/>
    <property type="match status" value="1"/>
</dbReference>
<reference evidence="9 10" key="1">
    <citation type="submission" date="2021-07" db="EMBL/GenBank/DDBJ databases">
        <title>Paenibacillus radiodurans sp. nov., isolated from the southeastern edge of Tengger Desert.</title>
        <authorList>
            <person name="Zhang G."/>
        </authorList>
    </citation>
    <scope>NUCLEOTIDE SEQUENCE [LARGE SCALE GENOMIC DNA]</scope>
    <source>
        <strain evidence="9 10">CCM 7311</strain>
    </source>
</reference>
<sequence length="392" mass="42199">MKPSTRMALLSLSITAAFAPMLAAPAIKLLKVDFPDTSALLIQWVVTLSSLFILPTLFMAGYLSRRFSRKNILIFGLVLYLIGGVGPAFLNSITGILVFRALLGLSIGLISPTFNALIAENFQGKERSRMNGLVTAVNGIGGAIFLTIGGFIAAYGWRSVFFSYSYAVLLLILVLLFIPKFPPVQRPAQGSGRPAVKLPRLFYAIALGSGLHIMLYFTIPTSLSLYLAENGIGTASTVGYLSALSLIGTFGAGLAITSLTQLLGRVLVPFAFVVFGLGFLVESLAHSVLTAAIAVLLIGFAEGLFFPMMFNKTAEIVPKERMTSAFSILLACNYFLQFMCPLFMKGVQSLFHLSSTRGTFMLLAAAMGVSMIISLLFVRARRDQQPAASLEN</sequence>
<name>A0ABS7C714_9BACL</name>
<keyword evidence="6 7" id="KW-0472">Membrane</keyword>
<gene>
    <name evidence="9" type="ORF">K0U00_22025</name>
</gene>
<comment type="caution">
    <text evidence="9">The sequence shown here is derived from an EMBL/GenBank/DDBJ whole genome shotgun (WGS) entry which is preliminary data.</text>
</comment>
<feature type="transmembrane region" description="Helical" evidence="7">
    <location>
        <begin position="231"/>
        <end position="255"/>
    </location>
</feature>